<proteinExistence type="predicted"/>
<dbReference type="CDD" id="cd00761">
    <property type="entry name" value="Glyco_tranf_GTA_type"/>
    <property type="match status" value="1"/>
</dbReference>
<dbReference type="GO" id="GO:0016757">
    <property type="term" value="F:glycosyltransferase activity"/>
    <property type="evidence" value="ECO:0007669"/>
    <property type="project" value="UniProtKB-KW"/>
</dbReference>
<dbReference type="SUPFAM" id="SSF53448">
    <property type="entry name" value="Nucleotide-diphospho-sugar transferases"/>
    <property type="match status" value="1"/>
</dbReference>
<feature type="domain" description="Glycosyltransferase 2-like" evidence="3">
    <location>
        <begin position="10"/>
        <end position="176"/>
    </location>
</feature>
<gene>
    <name evidence="4" type="ORF">FYJ33_07245</name>
</gene>
<evidence type="ECO:0000256" key="2">
    <source>
        <dbReference type="ARBA" id="ARBA00022679"/>
    </source>
</evidence>
<dbReference type="Proteomes" id="UP000460287">
    <property type="component" value="Unassembled WGS sequence"/>
</dbReference>
<keyword evidence="2 4" id="KW-0808">Transferase</keyword>
<dbReference type="AlphaFoldDB" id="A0A7X2MY33"/>
<sequence length="330" mass="38869">MKGENMIKISIVVPIYNVEKYLCRCIDSIINQTIKDIEVILVDDGSTDSCPKICDQYAQKDIRIRVIHKSNGGLSSARNEGIKVAQGQYIGFVDSDDYVNINMYEKLYNQAIEKGADIVQCHFKKVYEDEDYSRLINECDVDELSNNEALLRLVKMGELHVQSVVAWNKIYKKELFQNISYPIGKLHEDEFTTYKLFANSSKIVDISQELYYYRQVEGSIMNRKFNVKRLDYLEALVNMVNFFKNKNDDELFRLLIQRSIDTCRMYYYEAYDKIGDKSTCNGIKQKYNFMFKYYLCNKNIKIEKKLSSCIFYISPNIYKLIQTKRKKQLY</sequence>
<dbReference type="InterPro" id="IPR001173">
    <property type="entry name" value="Glyco_trans_2-like"/>
</dbReference>
<name>A0A7X2MY33_9CLOT</name>
<evidence type="ECO:0000259" key="3">
    <source>
        <dbReference type="Pfam" id="PF00535"/>
    </source>
</evidence>
<protein>
    <submittedName>
        <fullName evidence="4">Glycosyltransferase</fullName>
    </submittedName>
</protein>
<dbReference type="Pfam" id="PF00535">
    <property type="entry name" value="Glycos_transf_2"/>
    <property type="match status" value="1"/>
</dbReference>
<reference evidence="4 5" key="1">
    <citation type="submission" date="2019-08" db="EMBL/GenBank/DDBJ databases">
        <title>In-depth cultivation of the pig gut microbiome towards novel bacterial diversity and tailored functional studies.</title>
        <authorList>
            <person name="Wylensek D."/>
            <person name="Hitch T.C.A."/>
            <person name="Clavel T."/>
        </authorList>
    </citation>
    <scope>NUCLEOTIDE SEQUENCE [LARGE SCALE GENOMIC DNA]</scope>
    <source>
        <strain evidence="4 5">WCA-383-APC-5B</strain>
    </source>
</reference>
<dbReference type="Gene3D" id="3.90.550.10">
    <property type="entry name" value="Spore Coat Polysaccharide Biosynthesis Protein SpsA, Chain A"/>
    <property type="match status" value="1"/>
</dbReference>
<evidence type="ECO:0000313" key="5">
    <source>
        <dbReference type="Proteomes" id="UP000460287"/>
    </source>
</evidence>
<organism evidence="4 5">
    <name type="scientific">Inconstantimicrobium porci</name>
    <dbReference type="NCBI Taxonomy" id="2652291"/>
    <lineage>
        <taxon>Bacteria</taxon>
        <taxon>Bacillati</taxon>
        <taxon>Bacillota</taxon>
        <taxon>Clostridia</taxon>
        <taxon>Eubacteriales</taxon>
        <taxon>Clostridiaceae</taxon>
        <taxon>Inconstantimicrobium</taxon>
    </lineage>
</organism>
<evidence type="ECO:0000313" key="4">
    <source>
        <dbReference type="EMBL" id="MSR91211.1"/>
    </source>
</evidence>
<dbReference type="InterPro" id="IPR029044">
    <property type="entry name" value="Nucleotide-diphossugar_trans"/>
</dbReference>
<accession>A0A7X2MY33</accession>
<dbReference type="EMBL" id="VULX01000008">
    <property type="protein sequence ID" value="MSR91211.1"/>
    <property type="molecule type" value="Genomic_DNA"/>
</dbReference>
<dbReference type="PANTHER" id="PTHR22916:SF51">
    <property type="entry name" value="GLYCOSYLTRANSFERASE EPSH-RELATED"/>
    <property type="match status" value="1"/>
</dbReference>
<keyword evidence="1" id="KW-0328">Glycosyltransferase</keyword>
<dbReference type="PANTHER" id="PTHR22916">
    <property type="entry name" value="GLYCOSYLTRANSFERASE"/>
    <property type="match status" value="1"/>
</dbReference>
<keyword evidence="5" id="KW-1185">Reference proteome</keyword>
<comment type="caution">
    <text evidence="4">The sequence shown here is derived from an EMBL/GenBank/DDBJ whole genome shotgun (WGS) entry which is preliminary data.</text>
</comment>
<evidence type="ECO:0000256" key="1">
    <source>
        <dbReference type="ARBA" id="ARBA00022676"/>
    </source>
</evidence>